<feature type="compositionally biased region" description="Low complexity" evidence="8">
    <location>
        <begin position="54"/>
        <end position="79"/>
    </location>
</feature>
<evidence type="ECO:0000256" key="5">
    <source>
        <dbReference type="ARBA" id="ARBA00023186"/>
    </source>
</evidence>
<dbReference type="Pfam" id="PF13616">
    <property type="entry name" value="Rotamase_3"/>
    <property type="match status" value="1"/>
</dbReference>
<reference evidence="10 11" key="1">
    <citation type="journal article" date="2024" name="Chem. Sci.">
        <title>Discovery of megapolipeptins by genome mining of a Burkholderiales bacteria collection.</title>
        <authorList>
            <person name="Paulo B.S."/>
            <person name="Recchia M.J.J."/>
            <person name="Lee S."/>
            <person name="Fergusson C.H."/>
            <person name="Romanowski S.B."/>
            <person name="Hernandez A."/>
            <person name="Krull N."/>
            <person name="Liu D.Y."/>
            <person name="Cavanagh H."/>
            <person name="Bos A."/>
            <person name="Gray C.A."/>
            <person name="Murphy B.T."/>
            <person name="Linington R.G."/>
            <person name="Eustaquio A.S."/>
        </authorList>
    </citation>
    <scope>NUCLEOTIDE SEQUENCE [LARGE SCALE GENOMIC DNA]</scope>
    <source>
        <strain evidence="10 11">RL21-008-BIB-A</strain>
    </source>
</reference>
<evidence type="ECO:0000256" key="3">
    <source>
        <dbReference type="ARBA" id="ARBA00022764"/>
    </source>
</evidence>
<dbReference type="PANTHER" id="PTHR47637:SF1">
    <property type="entry name" value="CHAPERONE SURA"/>
    <property type="match status" value="1"/>
</dbReference>
<keyword evidence="2 7" id="KW-0677">Repeat</keyword>
<dbReference type="SUPFAM" id="SSF109998">
    <property type="entry name" value="Triger factor/SurA peptide-binding domain-like"/>
    <property type="match status" value="1"/>
</dbReference>
<comment type="caution">
    <text evidence="10">The sequence shown here is derived from an EMBL/GenBank/DDBJ whole genome shotgun (WGS) entry which is preliminary data.</text>
</comment>
<keyword evidence="4 7" id="KW-0697">Rotamase</keyword>
<feature type="signal peptide" evidence="7">
    <location>
        <begin position="1"/>
        <end position="30"/>
    </location>
</feature>
<dbReference type="InterPro" id="IPR027304">
    <property type="entry name" value="Trigger_fact/SurA_dom_sf"/>
</dbReference>
<organism evidence="10 11">
    <name type="scientific">Herbaspirillum lusitanum</name>
    <dbReference type="NCBI Taxonomy" id="213312"/>
    <lineage>
        <taxon>Bacteria</taxon>
        <taxon>Pseudomonadati</taxon>
        <taxon>Pseudomonadota</taxon>
        <taxon>Betaproteobacteria</taxon>
        <taxon>Burkholderiales</taxon>
        <taxon>Oxalobacteraceae</taxon>
        <taxon>Herbaspirillum</taxon>
    </lineage>
</organism>
<feature type="domain" description="PpiC" evidence="9">
    <location>
        <begin position="247"/>
        <end position="348"/>
    </location>
</feature>
<evidence type="ECO:0000313" key="10">
    <source>
        <dbReference type="EMBL" id="MFL9926488.1"/>
    </source>
</evidence>
<sequence precursor="true">MRNMRTPFLAKIKTMTALLCMLGVISNAHAQFAATIVPVSPTESAAEAPAKSGTSKTPAKPAAKPAAAPSTAPPAAATAPVATPPAAAVAATSGRSEPKPVDSIMVVVNNDVITRQEVADRLRSVEQRMTAQKVQIPPRTQLVRQLVERMIVERAQAQMAKESGIVVDDTILDRAMARIAEQNKLSMADFRLQLEKEGIAYPAFREEIRREILTQRLREREVDNKVQISESEVDNYLAAESNSGAQHMELNLAQILVRVPENASPEQLASRRARAEDVMRQLKTGADFAKTAAAYSDSSDALSGGDLGWRDQDRLPQLFLDAVSSLKPGEVSALLKSGNGFHILKLVDRRQANNGKSDAAPAVQQTHARHILIKVNQVVSAAEAKRKLLELKQRLDNNAATFEELAKLYSNDLSASKGGDLGWIYPGDTVPEFERAMNELKVGEVSQPIESPFGFHLIQVVERKTDDASKERARQAARQAIRERKVEEATEDWMRQIRDRAYVEYRNDDN</sequence>
<dbReference type="HAMAP" id="MF_01183">
    <property type="entry name" value="Chaperone_SurA"/>
    <property type="match status" value="1"/>
</dbReference>
<comment type="subcellular location">
    <subcellularLocation>
        <location evidence="7">Periplasm</location>
    </subcellularLocation>
    <text evidence="7">Is capable of associating with the outer membrane.</text>
</comment>
<dbReference type="EMBL" id="JAQQFM010000008">
    <property type="protein sequence ID" value="MFL9926488.1"/>
    <property type="molecule type" value="Genomic_DNA"/>
</dbReference>
<dbReference type="PANTHER" id="PTHR47637">
    <property type="entry name" value="CHAPERONE SURA"/>
    <property type="match status" value="1"/>
</dbReference>
<evidence type="ECO:0000256" key="8">
    <source>
        <dbReference type="SAM" id="MobiDB-lite"/>
    </source>
</evidence>
<evidence type="ECO:0000256" key="1">
    <source>
        <dbReference type="ARBA" id="ARBA00022729"/>
    </source>
</evidence>
<evidence type="ECO:0000256" key="7">
    <source>
        <dbReference type="HAMAP-Rule" id="MF_01183"/>
    </source>
</evidence>
<name>A0ABW9AFE0_9BURK</name>
<keyword evidence="11" id="KW-1185">Reference proteome</keyword>
<dbReference type="Pfam" id="PF00639">
    <property type="entry name" value="Rotamase"/>
    <property type="match status" value="1"/>
</dbReference>
<keyword evidence="5 7" id="KW-0143">Chaperone</keyword>
<accession>A0ABW9AFE0</accession>
<evidence type="ECO:0000256" key="2">
    <source>
        <dbReference type="ARBA" id="ARBA00022737"/>
    </source>
</evidence>
<feature type="domain" description="PpiC" evidence="9">
    <location>
        <begin position="363"/>
        <end position="462"/>
    </location>
</feature>
<dbReference type="InterPro" id="IPR023034">
    <property type="entry name" value="PPIase_SurA"/>
</dbReference>
<dbReference type="InterPro" id="IPR000297">
    <property type="entry name" value="PPIase_PpiC"/>
</dbReference>
<evidence type="ECO:0000256" key="4">
    <source>
        <dbReference type="ARBA" id="ARBA00023110"/>
    </source>
</evidence>
<feature type="chain" id="PRO_5044898691" description="Chaperone SurA" evidence="7">
    <location>
        <begin position="31"/>
        <end position="510"/>
    </location>
</feature>
<dbReference type="InterPro" id="IPR046357">
    <property type="entry name" value="PPIase_dom_sf"/>
</dbReference>
<protein>
    <recommendedName>
        <fullName evidence="7">Chaperone SurA</fullName>
    </recommendedName>
    <alternativeName>
        <fullName evidence="7">Peptidyl-prolyl cis-trans isomerase SurA</fullName>
        <shortName evidence="7">PPIase SurA</shortName>
        <ecNumber evidence="7">5.2.1.8</ecNumber>
    </alternativeName>
    <alternativeName>
        <fullName evidence="7">Rotamase SurA</fullName>
    </alternativeName>
</protein>
<comment type="domain">
    <text evidence="7">The PPIase activity resides only in the second parvulin domain. The N-terminal region and the C-terminal tail are necessary and sufficient for the chaperone activity of SurA. The PPIase activity is dispensable for SurA to function as a chaperone. The N-terminal region and the C-terminal tail are also required for porin recognition.</text>
</comment>
<evidence type="ECO:0000259" key="9">
    <source>
        <dbReference type="PROSITE" id="PS50198"/>
    </source>
</evidence>
<dbReference type="PROSITE" id="PS50198">
    <property type="entry name" value="PPIC_PPIASE_2"/>
    <property type="match status" value="2"/>
</dbReference>
<proteinExistence type="inferred from homology"/>
<comment type="function">
    <text evidence="7">Chaperone involved in the correct folding and assembly of outer membrane proteins. Recognizes specific patterns of aromatic residues and the orientation of their side chains, which are found more frequently in integral outer membrane proteins. May act in both early periplasmic and late outer membrane-associated steps of protein maturation.</text>
</comment>
<keyword evidence="6 7" id="KW-0413">Isomerase</keyword>
<dbReference type="RefSeq" id="WP_408159685.1">
    <property type="nucleotide sequence ID" value="NZ_JAQQFM010000008.1"/>
</dbReference>
<dbReference type="Gene3D" id="1.10.4030.10">
    <property type="entry name" value="Porin chaperone SurA, peptide-binding domain"/>
    <property type="match status" value="1"/>
</dbReference>
<evidence type="ECO:0000313" key="11">
    <source>
        <dbReference type="Proteomes" id="UP001629246"/>
    </source>
</evidence>
<keyword evidence="1 7" id="KW-0732">Signal</keyword>
<dbReference type="GO" id="GO:0003755">
    <property type="term" value="F:peptidyl-prolyl cis-trans isomerase activity"/>
    <property type="evidence" value="ECO:0007669"/>
    <property type="project" value="UniProtKB-EC"/>
</dbReference>
<dbReference type="InterPro" id="IPR023058">
    <property type="entry name" value="PPIase_PpiC_CS"/>
</dbReference>
<dbReference type="InterPro" id="IPR050280">
    <property type="entry name" value="OMP_Chaperone_SurA"/>
</dbReference>
<dbReference type="SUPFAM" id="SSF54534">
    <property type="entry name" value="FKBP-like"/>
    <property type="match status" value="2"/>
</dbReference>
<dbReference type="EC" id="5.2.1.8" evidence="7"/>
<evidence type="ECO:0000256" key="6">
    <source>
        <dbReference type="ARBA" id="ARBA00023235"/>
    </source>
</evidence>
<keyword evidence="3 7" id="KW-0574">Periplasm</keyword>
<dbReference type="InterPro" id="IPR015391">
    <property type="entry name" value="SurA_N"/>
</dbReference>
<comment type="catalytic activity">
    <reaction evidence="7">
        <text>[protein]-peptidylproline (omega=180) = [protein]-peptidylproline (omega=0)</text>
        <dbReference type="Rhea" id="RHEA:16237"/>
        <dbReference type="Rhea" id="RHEA-COMP:10747"/>
        <dbReference type="Rhea" id="RHEA-COMP:10748"/>
        <dbReference type="ChEBI" id="CHEBI:83833"/>
        <dbReference type="ChEBI" id="CHEBI:83834"/>
        <dbReference type="EC" id="5.2.1.8"/>
    </reaction>
</comment>
<dbReference type="Gene3D" id="3.10.50.40">
    <property type="match status" value="2"/>
</dbReference>
<dbReference type="Proteomes" id="UP001629246">
    <property type="component" value="Unassembled WGS sequence"/>
</dbReference>
<feature type="region of interest" description="Disordered" evidence="8">
    <location>
        <begin position="46"/>
        <end position="79"/>
    </location>
</feature>
<gene>
    <name evidence="7" type="primary">surA</name>
    <name evidence="10" type="ORF">PQR62_19590</name>
</gene>
<dbReference type="PROSITE" id="PS01096">
    <property type="entry name" value="PPIC_PPIASE_1"/>
    <property type="match status" value="1"/>
</dbReference>
<dbReference type="Pfam" id="PF09312">
    <property type="entry name" value="SurA_N"/>
    <property type="match status" value="1"/>
</dbReference>